<reference evidence="7 8" key="1">
    <citation type="submission" date="2018-08" db="EMBL/GenBank/DDBJ databases">
        <title>Mucilaginibacter sp. MYSH2.</title>
        <authorList>
            <person name="Seo T."/>
        </authorList>
    </citation>
    <scope>NUCLEOTIDE SEQUENCE [LARGE SCALE GENOMIC DNA]</scope>
    <source>
        <strain evidence="7 8">MYSH2</strain>
    </source>
</reference>
<evidence type="ECO:0000256" key="2">
    <source>
        <dbReference type="ARBA" id="ARBA00022723"/>
    </source>
</evidence>
<evidence type="ECO:0000256" key="3">
    <source>
        <dbReference type="ARBA" id="ARBA00023004"/>
    </source>
</evidence>
<evidence type="ECO:0000256" key="5">
    <source>
        <dbReference type="SAM" id="SignalP"/>
    </source>
</evidence>
<sequence length="105" mass="11856">MKLLIICISLFTLFPRCANNAQPEATEKVAEVYNAEKGEKLFRSKCGACHGIGIRMVGPALITFDNVNKAYDPKKEPHRSTKVTPQELKQISDYVDKNRVFIDNK</sequence>
<evidence type="ECO:0000256" key="1">
    <source>
        <dbReference type="ARBA" id="ARBA00022617"/>
    </source>
</evidence>
<proteinExistence type="predicted"/>
<evidence type="ECO:0000259" key="6">
    <source>
        <dbReference type="PROSITE" id="PS51007"/>
    </source>
</evidence>
<protein>
    <recommendedName>
        <fullName evidence="6">Cytochrome c domain-containing protein</fullName>
    </recommendedName>
</protein>
<dbReference type="AlphaFoldDB" id="A0A372NZX2"/>
<dbReference type="PROSITE" id="PS51007">
    <property type="entry name" value="CYTC"/>
    <property type="match status" value="1"/>
</dbReference>
<dbReference type="Proteomes" id="UP000264217">
    <property type="component" value="Unassembled WGS sequence"/>
</dbReference>
<keyword evidence="2 4" id="KW-0479">Metal-binding</keyword>
<dbReference type="InterPro" id="IPR009056">
    <property type="entry name" value="Cyt_c-like_dom"/>
</dbReference>
<evidence type="ECO:0000313" key="8">
    <source>
        <dbReference type="Proteomes" id="UP000264217"/>
    </source>
</evidence>
<name>A0A372NZX2_9SPHI</name>
<keyword evidence="1 4" id="KW-0349">Heme</keyword>
<dbReference type="InterPro" id="IPR036909">
    <property type="entry name" value="Cyt_c-like_dom_sf"/>
</dbReference>
<evidence type="ECO:0000256" key="4">
    <source>
        <dbReference type="PROSITE-ProRule" id="PRU00433"/>
    </source>
</evidence>
<dbReference type="RefSeq" id="WP_117391122.1">
    <property type="nucleotide sequence ID" value="NZ_QWDC01000001.1"/>
</dbReference>
<feature type="domain" description="Cytochrome c" evidence="6">
    <location>
        <begin position="33"/>
        <end position="105"/>
    </location>
</feature>
<dbReference type="GO" id="GO:0020037">
    <property type="term" value="F:heme binding"/>
    <property type="evidence" value="ECO:0007669"/>
    <property type="project" value="InterPro"/>
</dbReference>
<dbReference type="Gene3D" id="1.10.760.10">
    <property type="entry name" value="Cytochrome c-like domain"/>
    <property type="match status" value="1"/>
</dbReference>
<dbReference type="SUPFAM" id="SSF46626">
    <property type="entry name" value="Cytochrome c"/>
    <property type="match status" value="1"/>
</dbReference>
<dbReference type="Pfam" id="PF13442">
    <property type="entry name" value="Cytochrome_CBB3"/>
    <property type="match status" value="1"/>
</dbReference>
<organism evidence="7 8">
    <name type="scientific">Mucilaginibacter conchicola</name>
    <dbReference type="NCBI Taxonomy" id="2303333"/>
    <lineage>
        <taxon>Bacteria</taxon>
        <taxon>Pseudomonadati</taxon>
        <taxon>Bacteroidota</taxon>
        <taxon>Sphingobacteriia</taxon>
        <taxon>Sphingobacteriales</taxon>
        <taxon>Sphingobacteriaceae</taxon>
        <taxon>Mucilaginibacter</taxon>
    </lineage>
</organism>
<dbReference type="GO" id="GO:0009055">
    <property type="term" value="F:electron transfer activity"/>
    <property type="evidence" value="ECO:0007669"/>
    <property type="project" value="InterPro"/>
</dbReference>
<keyword evidence="8" id="KW-1185">Reference proteome</keyword>
<evidence type="ECO:0000313" key="7">
    <source>
        <dbReference type="EMBL" id="RFZ95572.1"/>
    </source>
</evidence>
<feature type="signal peptide" evidence="5">
    <location>
        <begin position="1"/>
        <end position="18"/>
    </location>
</feature>
<accession>A0A372NZX2</accession>
<gene>
    <name evidence="7" type="ORF">D0C36_08645</name>
</gene>
<keyword evidence="5" id="KW-0732">Signal</keyword>
<keyword evidence="3 4" id="KW-0408">Iron</keyword>
<dbReference type="EMBL" id="QWDC01000001">
    <property type="protein sequence ID" value="RFZ95572.1"/>
    <property type="molecule type" value="Genomic_DNA"/>
</dbReference>
<dbReference type="OrthoDB" id="955119at2"/>
<dbReference type="GO" id="GO:0046872">
    <property type="term" value="F:metal ion binding"/>
    <property type="evidence" value="ECO:0007669"/>
    <property type="project" value="UniProtKB-KW"/>
</dbReference>
<feature type="chain" id="PRO_5016795196" description="Cytochrome c domain-containing protein" evidence="5">
    <location>
        <begin position="19"/>
        <end position="105"/>
    </location>
</feature>
<comment type="caution">
    <text evidence="7">The sequence shown here is derived from an EMBL/GenBank/DDBJ whole genome shotgun (WGS) entry which is preliminary data.</text>
</comment>